<dbReference type="Proteomes" id="UP001152798">
    <property type="component" value="Chromosome 2"/>
</dbReference>
<evidence type="ECO:0000313" key="2">
    <source>
        <dbReference type="Proteomes" id="UP001152798"/>
    </source>
</evidence>
<organism evidence="1 2">
    <name type="scientific">Nezara viridula</name>
    <name type="common">Southern green stink bug</name>
    <name type="synonym">Cimex viridulus</name>
    <dbReference type="NCBI Taxonomy" id="85310"/>
    <lineage>
        <taxon>Eukaryota</taxon>
        <taxon>Metazoa</taxon>
        <taxon>Ecdysozoa</taxon>
        <taxon>Arthropoda</taxon>
        <taxon>Hexapoda</taxon>
        <taxon>Insecta</taxon>
        <taxon>Pterygota</taxon>
        <taxon>Neoptera</taxon>
        <taxon>Paraneoptera</taxon>
        <taxon>Hemiptera</taxon>
        <taxon>Heteroptera</taxon>
        <taxon>Panheteroptera</taxon>
        <taxon>Pentatomomorpha</taxon>
        <taxon>Pentatomoidea</taxon>
        <taxon>Pentatomidae</taxon>
        <taxon>Pentatominae</taxon>
        <taxon>Nezara</taxon>
    </lineage>
</organism>
<reference evidence="1" key="1">
    <citation type="submission" date="2022-01" db="EMBL/GenBank/DDBJ databases">
        <authorList>
            <person name="King R."/>
        </authorList>
    </citation>
    <scope>NUCLEOTIDE SEQUENCE</scope>
</reference>
<accession>A0A9P0EAZ1</accession>
<sequence>MSNCLKNLRTTDSSQDIMDHIHHLGMISGLLACPTPESDRYQPTIRHGLPSFLQCLAKGNHPSSRQPSAASWPLKTFNINLLLKLKSSTPLNRIGATHGIRKFHATPKITDDFVRSGCIRENTREITATI</sequence>
<protein>
    <submittedName>
        <fullName evidence="1">Uncharacterized protein</fullName>
    </submittedName>
</protein>
<dbReference type="AlphaFoldDB" id="A0A9P0EAZ1"/>
<evidence type="ECO:0000313" key="1">
    <source>
        <dbReference type="EMBL" id="CAH1393160.1"/>
    </source>
</evidence>
<keyword evidence="2" id="KW-1185">Reference proteome</keyword>
<dbReference type="PROSITE" id="PS51257">
    <property type="entry name" value="PROKAR_LIPOPROTEIN"/>
    <property type="match status" value="1"/>
</dbReference>
<name>A0A9P0EAZ1_NEZVI</name>
<dbReference type="EMBL" id="OV725078">
    <property type="protein sequence ID" value="CAH1393160.1"/>
    <property type="molecule type" value="Genomic_DNA"/>
</dbReference>
<proteinExistence type="predicted"/>
<gene>
    <name evidence="1" type="ORF">NEZAVI_LOCUS3871</name>
</gene>